<accession>A5DDS4</accession>
<proteinExistence type="predicted"/>
<dbReference type="VEuPathDB" id="FungiDB:PGUG_01425"/>
<gene>
    <name evidence="2" type="ORF">PGUG_01425</name>
</gene>
<dbReference type="InParanoid" id="A5DDS4"/>
<feature type="region of interest" description="Disordered" evidence="1">
    <location>
        <begin position="229"/>
        <end position="294"/>
    </location>
</feature>
<organism evidence="2 3">
    <name type="scientific">Meyerozyma guilliermondii (strain ATCC 6260 / CBS 566 / DSM 6381 / JCM 1539 / NBRC 10279 / NRRL Y-324)</name>
    <name type="common">Yeast</name>
    <name type="synonym">Candida guilliermondii</name>
    <dbReference type="NCBI Taxonomy" id="294746"/>
    <lineage>
        <taxon>Eukaryota</taxon>
        <taxon>Fungi</taxon>
        <taxon>Dikarya</taxon>
        <taxon>Ascomycota</taxon>
        <taxon>Saccharomycotina</taxon>
        <taxon>Pichiomycetes</taxon>
        <taxon>Debaryomycetaceae</taxon>
        <taxon>Meyerozyma</taxon>
    </lineage>
</organism>
<feature type="compositionally biased region" description="Acidic residues" evidence="1">
    <location>
        <begin position="237"/>
        <end position="251"/>
    </location>
</feature>
<dbReference type="Proteomes" id="UP000001997">
    <property type="component" value="Unassembled WGS sequence"/>
</dbReference>
<dbReference type="eggNOG" id="ENOG502T2HP">
    <property type="taxonomic scope" value="Eukaryota"/>
</dbReference>
<dbReference type="EMBL" id="CH408156">
    <property type="protein sequence ID" value="EDK37327.2"/>
    <property type="molecule type" value="Genomic_DNA"/>
</dbReference>
<evidence type="ECO:0008006" key="4">
    <source>
        <dbReference type="Google" id="ProtNLM"/>
    </source>
</evidence>
<dbReference type="AlphaFoldDB" id="A5DDS4"/>
<evidence type="ECO:0000256" key="1">
    <source>
        <dbReference type="SAM" id="MobiDB-lite"/>
    </source>
</evidence>
<dbReference type="OrthoDB" id="4068335at2759"/>
<keyword evidence="3" id="KW-1185">Reference proteome</keyword>
<dbReference type="GeneID" id="5127622"/>
<evidence type="ECO:0000313" key="2">
    <source>
        <dbReference type="EMBL" id="EDK37327.2"/>
    </source>
</evidence>
<evidence type="ECO:0000313" key="3">
    <source>
        <dbReference type="Proteomes" id="UP000001997"/>
    </source>
</evidence>
<dbReference type="KEGG" id="pgu:PGUG_01425"/>
<dbReference type="RefSeq" id="XP_001485754.2">
    <property type="nucleotide sequence ID" value="XM_001485704.1"/>
</dbReference>
<feature type="compositionally biased region" description="Low complexity" evidence="1">
    <location>
        <begin position="253"/>
        <end position="290"/>
    </location>
</feature>
<protein>
    <recommendedName>
        <fullName evidence="4">Rrn9 domain-containing protein</fullName>
    </recommendedName>
</protein>
<dbReference type="HOGENOM" id="CLU_665675_0_0_1"/>
<sequence length="396" mass="45491">MSKKERDLILESIEDEFRQDLAVHLYSTHLLHAINPYFPRRNWSNWPLPYSEVPDPRNLFTYSDQPIAIYNDDESQTRRYLRHSGPRGVSEPSEDVSKYRIRSFSTTQKRSDSRTSLMAEIKALVDHRIHSVIHARNSDGVPSSEISSAVVGKLCIEIANNLDDVLESMADIVERRNLSSDKSAAPVRLLNWQDVLLCASNTREISPDLHGRCESLFEDTNYSYEYESDFEERIENDSDELSDQEMNEIEEASSQNSETSSSNSETSSSDSETSSSDSPNSPNSPTDCPSVSGSQSFISFHQQHLERLRNMEAVPAYYKRLAKIEKKRQVEKQFFETKKKLFLNHQNIRKTYASLKWDRAVEKKSQYRIEGENSEETRRLAIEHGGVGITPDDYLE</sequence>
<name>A5DDS4_PICGU</name>
<reference evidence="2 3" key="1">
    <citation type="journal article" date="2009" name="Nature">
        <title>Evolution of pathogenicity and sexual reproduction in eight Candida genomes.</title>
        <authorList>
            <person name="Butler G."/>
            <person name="Rasmussen M.D."/>
            <person name="Lin M.F."/>
            <person name="Santos M.A."/>
            <person name="Sakthikumar S."/>
            <person name="Munro C.A."/>
            <person name="Rheinbay E."/>
            <person name="Grabherr M."/>
            <person name="Forche A."/>
            <person name="Reedy J.L."/>
            <person name="Agrafioti I."/>
            <person name="Arnaud M.B."/>
            <person name="Bates S."/>
            <person name="Brown A.J."/>
            <person name="Brunke S."/>
            <person name="Costanzo M.C."/>
            <person name="Fitzpatrick D.A."/>
            <person name="de Groot P.W."/>
            <person name="Harris D."/>
            <person name="Hoyer L.L."/>
            <person name="Hube B."/>
            <person name="Klis F.M."/>
            <person name="Kodira C."/>
            <person name="Lennard N."/>
            <person name="Logue M.E."/>
            <person name="Martin R."/>
            <person name="Neiman A.M."/>
            <person name="Nikolaou E."/>
            <person name="Quail M.A."/>
            <person name="Quinn J."/>
            <person name="Santos M.C."/>
            <person name="Schmitzberger F.F."/>
            <person name="Sherlock G."/>
            <person name="Shah P."/>
            <person name="Silverstein K.A."/>
            <person name="Skrzypek M.S."/>
            <person name="Soll D."/>
            <person name="Staggs R."/>
            <person name="Stansfield I."/>
            <person name="Stumpf M.P."/>
            <person name="Sudbery P.E."/>
            <person name="Srikantha T."/>
            <person name="Zeng Q."/>
            <person name="Berman J."/>
            <person name="Berriman M."/>
            <person name="Heitman J."/>
            <person name="Gow N.A."/>
            <person name="Lorenz M.C."/>
            <person name="Birren B.W."/>
            <person name="Kellis M."/>
            <person name="Cuomo C.A."/>
        </authorList>
    </citation>
    <scope>NUCLEOTIDE SEQUENCE [LARGE SCALE GENOMIC DNA]</scope>
    <source>
        <strain evidence="3">ATCC 6260 / CBS 566 / DSM 6381 / JCM 1539 / NBRC 10279 / NRRL Y-324</strain>
    </source>
</reference>